<dbReference type="Gene3D" id="1.25.10.10">
    <property type="entry name" value="Leucine-rich Repeat Variant"/>
    <property type="match status" value="1"/>
</dbReference>
<evidence type="ECO:0000259" key="4">
    <source>
        <dbReference type="PROSITE" id="PS50303"/>
    </source>
</evidence>
<dbReference type="PANTHER" id="PTHR47093">
    <property type="entry name" value="PROTEIN JSN1-RELATED"/>
    <property type="match status" value="1"/>
</dbReference>
<dbReference type="Pfam" id="PF00076">
    <property type="entry name" value="RRM_1"/>
    <property type="match status" value="1"/>
</dbReference>
<dbReference type="InterPro" id="IPR001313">
    <property type="entry name" value="Pumilio_RNA-bd_rpt"/>
</dbReference>
<evidence type="ECO:0000256" key="2">
    <source>
        <dbReference type="PROSITE-ProRule" id="PRU00317"/>
    </source>
</evidence>
<feature type="domain" description="PUM-HD" evidence="4">
    <location>
        <begin position="429"/>
        <end position="796"/>
    </location>
</feature>
<comment type="caution">
    <text evidence="5">The sequence shown here is derived from an EMBL/GenBank/DDBJ whole genome shotgun (WGS) entry which is preliminary data.</text>
</comment>
<dbReference type="SUPFAM" id="SSF54928">
    <property type="entry name" value="RNA-binding domain, RBD"/>
    <property type="match status" value="1"/>
</dbReference>
<dbReference type="SMART" id="SM00025">
    <property type="entry name" value="Pumilio"/>
    <property type="match status" value="5"/>
</dbReference>
<evidence type="ECO:0000256" key="1">
    <source>
        <dbReference type="ARBA" id="ARBA00022737"/>
    </source>
</evidence>
<reference evidence="5" key="2">
    <citation type="submission" date="2021-01" db="EMBL/GenBank/DDBJ databases">
        <authorList>
            <person name="Schikora-Tamarit M.A."/>
        </authorList>
    </citation>
    <scope>NUCLEOTIDE SEQUENCE</scope>
    <source>
        <strain evidence="5">NCAIM Y.01608</strain>
    </source>
</reference>
<evidence type="ECO:0000313" key="6">
    <source>
        <dbReference type="Proteomes" id="UP000788993"/>
    </source>
</evidence>
<evidence type="ECO:0000313" key="5">
    <source>
        <dbReference type="EMBL" id="KAH3658711.1"/>
    </source>
</evidence>
<dbReference type="PROSITE" id="PS50302">
    <property type="entry name" value="PUM"/>
    <property type="match status" value="1"/>
</dbReference>
<dbReference type="InterPro" id="IPR035979">
    <property type="entry name" value="RBD_domain_sf"/>
</dbReference>
<dbReference type="Gene3D" id="3.30.70.330">
    <property type="match status" value="1"/>
</dbReference>
<dbReference type="InterPro" id="IPR000504">
    <property type="entry name" value="RRM_dom"/>
</dbReference>
<dbReference type="InterPro" id="IPR016024">
    <property type="entry name" value="ARM-type_fold"/>
</dbReference>
<dbReference type="EMBL" id="JAEUBD010001571">
    <property type="protein sequence ID" value="KAH3658711.1"/>
    <property type="molecule type" value="Genomic_DNA"/>
</dbReference>
<organism evidence="5 6">
    <name type="scientific">Ogataea polymorpha</name>
    <dbReference type="NCBI Taxonomy" id="460523"/>
    <lineage>
        <taxon>Eukaryota</taxon>
        <taxon>Fungi</taxon>
        <taxon>Dikarya</taxon>
        <taxon>Ascomycota</taxon>
        <taxon>Saccharomycotina</taxon>
        <taxon>Pichiomycetes</taxon>
        <taxon>Pichiales</taxon>
        <taxon>Pichiaceae</taxon>
        <taxon>Ogataea</taxon>
    </lineage>
</organism>
<dbReference type="GO" id="GO:0000288">
    <property type="term" value="P:nuclear-transcribed mRNA catabolic process, deadenylation-dependent decay"/>
    <property type="evidence" value="ECO:0007669"/>
    <property type="project" value="TreeGrafter"/>
</dbReference>
<dbReference type="InterPro" id="IPR052645">
    <property type="entry name" value="Pumilio_domain_protein"/>
</dbReference>
<keyword evidence="1" id="KW-0677">Repeat</keyword>
<accession>A0A9P8SXF5</accession>
<protein>
    <recommendedName>
        <fullName evidence="4">PUM-HD domain-containing protein</fullName>
    </recommendedName>
</protein>
<dbReference type="InterPro" id="IPR011989">
    <property type="entry name" value="ARM-like"/>
</dbReference>
<dbReference type="GO" id="GO:0003729">
    <property type="term" value="F:mRNA binding"/>
    <property type="evidence" value="ECO:0007669"/>
    <property type="project" value="UniProtKB-ARBA"/>
</dbReference>
<dbReference type="InterPro" id="IPR012677">
    <property type="entry name" value="Nucleotide-bd_a/b_plait_sf"/>
</dbReference>
<reference evidence="5" key="1">
    <citation type="journal article" date="2021" name="Open Biol.">
        <title>Shared evolutionary footprints suggest mitochondrial oxidative damage underlies multiple complex I losses in fungi.</title>
        <authorList>
            <person name="Schikora-Tamarit M.A."/>
            <person name="Marcet-Houben M."/>
            <person name="Nosek J."/>
            <person name="Gabaldon T."/>
        </authorList>
    </citation>
    <scope>NUCLEOTIDE SEQUENCE</scope>
    <source>
        <strain evidence="5">NCAIM Y.01608</strain>
    </source>
</reference>
<feature type="compositionally biased region" description="Basic residues" evidence="3">
    <location>
        <begin position="804"/>
        <end position="814"/>
    </location>
</feature>
<sequence length="859" mass="95221">MQQGLPLFGDFQQNPNVLLTPPQDPKTAGAQQRSASIDLSSFLGFEHGLLGTPALDPMNSCSVSSASNVGIRTRHRSGTLPTKLVSSAGQVSSASAANTPLMPPETGSLNVSISPGLNAVYEDPNFLSQPAQSRIRSSSIQSSIWSDQQDAGSTFLQVPQEPNANNTSLQVPQLNVDLDSILSASVSSAVPTTPPINSTNRLRSYSANNAMFNPSEKVYLQQYTPIKEELISPVPFGILDDPDVRRRSHTSAVFPHPSPMPKLQDNLPEACISITSTHTNPSLGPTNTLLFINIPSDANFTNSMNFYKMLSQFGPMISVRIVTCTENADLVAIAEFADVESAMTCKSKMNYQELIPGLSCIVSFAKILSLKDKPKSPVNVPTTSTNGEKDELLSGGSKMTILNDKFFIFQSSLNVLLQKINLTPSERLHLNIIINKALNYPSVRKSDLGKMPEPAAVRHFDTPKLREIRKQLDGNHLSKLEIEELALAMHNELPELASDYLGNTIVQKLFEVCDVPIRDSMIKKLTPYFAQTGAHKNGTWAAQKIINTIATDREKWMVSEAVKPYCTQLFNDQYANYVIHGVLKFGVPYNDFISEAMLSTFLELSKNRFGARAVRTCLESESVSRETIVAIATCVLTWFWELVGDSNGSILITWFLDTCQIIDDRHLMLTKILLQDKRDDGLDFVKVCCSKVGNLSVLKLLNYRGSLQPRDLILMRIFGDDVLDYEDAAQPLDTLRHILSDKTSNGSTFVYKVLSMPSLDAELRRHMSSRVRHVLQDPNLSGHQYKRLYEEVGLKTHQRTSSAARKKRSSRSRSRSNSANDKYPTPATSNSSSADVDYDMILRQQLEKLSLGQEKQLFF</sequence>
<feature type="repeat" description="Pumilio" evidence="2">
    <location>
        <begin position="484"/>
        <end position="523"/>
    </location>
</feature>
<dbReference type="Proteomes" id="UP000788993">
    <property type="component" value="Unassembled WGS sequence"/>
</dbReference>
<dbReference type="InterPro" id="IPR033133">
    <property type="entry name" value="PUM-HD"/>
</dbReference>
<feature type="region of interest" description="Disordered" evidence="3">
    <location>
        <begin position="1"/>
        <end position="33"/>
    </location>
</feature>
<dbReference type="AlphaFoldDB" id="A0A9P8SXF5"/>
<dbReference type="PANTHER" id="PTHR47093:SF1">
    <property type="entry name" value="PROTEIN JSN1-RELATED"/>
    <property type="match status" value="1"/>
</dbReference>
<proteinExistence type="predicted"/>
<name>A0A9P8SXF5_9ASCO</name>
<keyword evidence="6" id="KW-1185">Reference proteome</keyword>
<dbReference type="SUPFAM" id="SSF48371">
    <property type="entry name" value="ARM repeat"/>
    <property type="match status" value="1"/>
</dbReference>
<evidence type="ECO:0000256" key="3">
    <source>
        <dbReference type="SAM" id="MobiDB-lite"/>
    </source>
</evidence>
<gene>
    <name evidence="5" type="ORF">OGATHE_006435</name>
</gene>
<dbReference type="PROSITE" id="PS50303">
    <property type="entry name" value="PUM_HD"/>
    <property type="match status" value="1"/>
</dbReference>
<dbReference type="Pfam" id="PF00806">
    <property type="entry name" value="PUF"/>
    <property type="match status" value="2"/>
</dbReference>
<feature type="region of interest" description="Disordered" evidence="3">
    <location>
        <begin position="796"/>
        <end position="833"/>
    </location>
</feature>